<gene>
    <name evidence="2" type="ORF">QU481_08880</name>
</gene>
<dbReference type="EMBL" id="JAUEDK010000012">
    <property type="protein sequence ID" value="MDN0075009.1"/>
    <property type="molecule type" value="Genomic_DNA"/>
</dbReference>
<feature type="signal peptide" evidence="1">
    <location>
        <begin position="1"/>
        <end position="19"/>
    </location>
</feature>
<keyword evidence="1" id="KW-0732">Signal</keyword>
<organism evidence="2 3">
    <name type="scientific">Crenobacter oryzisoli</name>
    <dbReference type="NCBI Taxonomy" id="3056844"/>
    <lineage>
        <taxon>Bacteria</taxon>
        <taxon>Pseudomonadati</taxon>
        <taxon>Pseudomonadota</taxon>
        <taxon>Betaproteobacteria</taxon>
        <taxon>Neisseriales</taxon>
        <taxon>Neisseriaceae</taxon>
        <taxon>Crenobacter</taxon>
    </lineage>
</organism>
<feature type="chain" id="PRO_5045369886" evidence="1">
    <location>
        <begin position="20"/>
        <end position="154"/>
    </location>
</feature>
<dbReference type="InterPro" id="IPR007410">
    <property type="entry name" value="LpqE-like"/>
</dbReference>
<evidence type="ECO:0000256" key="1">
    <source>
        <dbReference type="SAM" id="SignalP"/>
    </source>
</evidence>
<dbReference type="PANTHER" id="PTHR36302:SF1">
    <property type="entry name" value="COPPER CHAPERONE PCU(A)C"/>
    <property type="match status" value="1"/>
</dbReference>
<keyword evidence="3" id="KW-1185">Reference proteome</keyword>
<evidence type="ECO:0000313" key="2">
    <source>
        <dbReference type="EMBL" id="MDN0075009.1"/>
    </source>
</evidence>
<dbReference type="Proteomes" id="UP001168540">
    <property type="component" value="Unassembled WGS sequence"/>
</dbReference>
<evidence type="ECO:0000313" key="3">
    <source>
        <dbReference type="Proteomes" id="UP001168540"/>
    </source>
</evidence>
<dbReference type="RefSeq" id="WP_289829599.1">
    <property type="nucleotide sequence ID" value="NZ_JAUEDK010000012.1"/>
</dbReference>
<dbReference type="Gene3D" id="2.60.40.1890">
    <property type="entry name" value="PCu(A)C copper chaperone"/>
    <property type="match status" value="1"/>
</dbReference>
<name>A0ABT7XN78_9NEIS</name>
<dbReference type="InterPro" id="IPR058248">
    <property type="entry name" value="Lxx211020-like"/>
</dbReference>
<dbReference type="SUPFAM" id="SSF110087">
    <property type="entry name" value="DR1885-like metal-binding protein"/>
    <property type="match status" value="1"/>
</dbReference>
<sequence>MLNRLLATACLCLALPALAQDFHAGNIAISHPWSRSTAPTVNVGGAYLAISNHGKQPDTLLSASSPRAGMVELHQNLNQNGVLKMRELKDGLVIAPGQTVALQPGGAHLMLMELAKPLKSGEHFPLTLTFKRAGKVTVEVSVDDGAAAGDAHQH</sequence>
<protein>
    <submittedName>
        <fullName evidence="2">Copper chaperone PCu(A)C</fullName>
    </submittedName>
</protein>
<comment type="caution">
    <text evidence="2">The sequence shown here is derived from an EMBL/GenBank/DDBJ whole genome shotgun (WGS) entry which is preliminary data.</text>
</comment>
<dbReference type="Pfam" id="PF04314">
    <property type="entry name" value="PCuAC"/>
    <property type="match status" value="1"/>
</dbReference>
<dbReference type="PANTHER" id="PTHR36302">
    <property type="entry name" value="BLR7088 PROTEIN"/>
    <property type="match status" value="1"/>
</dbReference>
<proteinExistence type="predicted"/>
<accession>A0ABT7XN78</accession>
<dbReference type="InterPro" id="IPR036182">
    <property type="entry name" value="PCuAC_sf"/>
</dbReference>
<reference evidence="2" key="1">
    <citation type="submission" date="2023-06" db="EMBL/GenBank/DDBJ databases">
        <authorList>
            <person name="Zhang S."/>
        </authorList>
    </citation>
    <scope>NUCLEOTIDE SEQUENCE</scope>
    <source>
        <strain evidence="2">SG2303</strain>
    </source>
</reference>